<name>A0ABT5T0T1_9PSEU</name>
<dbReference type="RefSeq" id="WP_274202527.1">
    <property type="nucleotide sequence ID" value="NZ_JAQZAO010000010.1"/>
</dbReference>
<accession>A0ABT5T0T1</accession>
<protein>
    <submittedName>
        <fullName evidence="3">DUF5668 domain-containing protein</fullName>
    </submittedName>
</protein>
<evidence type="ECO:0000256" key="1">
    <source>
        <dbReference type="SAM" id="Phobius"/>
    </source>
</evidence>
<dbReference type="InterPro" id="IPR043726">
    <property type="entry name" value="LiaI-LiaF-like_TM1"/>
</dbReference>
<gene>
    <name evidence="3" type="ORF">PGB27_21850</name>
</gene>
<evidence type="ECO:0000259" key="2">
    <source>
        <dbReference type="Pfam" id="PF18917"/>
    </source>
</evidence>
<dbReference type="Proteomes" id="UP001300763">
    <property type="component" value="Unassembled WGS sequence"/>
</dbReference>
<keyword evidence="4" id="KW-1185">Reference proteome</keyword>
<keyword evidence="1" id="KW-0472">Membrane</keyword>
<sequence length="64" mass="6380">MSSERVPDPVAAAAGIGFLLAGIILLLQELGVVAVSWSVVVPLLLVVAGAALVATAGRGRADTR</sequence>
<dbReference type="Pfam" id="PF18917">
    <property type="entry name" value="LiaI-LiaF-like_TM1"/>
    <property type="match status" value="1"/>
</dbReference>
<reference evidence="3 4" key="1">
    <citation type="submission" date="2023-02" db="EMBL/GenBank/DDBJ databases">
        <title>Genome sequencing required for Actinomycetospora new species description.</title>
        <authorList>
            <person name="Saimee Y."/>
            <person name="Duangmal K."/>
        </authorList>
    </citation>
    <scope>NUCLEOTIDE SEQUENCE [LARGE SCALE GENOMIC DNA]</scope>
    <source>
        <strain evidence="3 4">DW7H6</strain>
    </source>
</reference>
<proteinExistence type="predicted"/>
<keyword evidence="1" id="KW-1133">Transmembrane helix</keyword>
<feature type="domain" description="LiaI-LiaF-like transmembrane region" evidence="2">
    <location>
        <begin position="14"/>
        <end position="53"/>
    </location>
</feature>
<organism evidence="3 4">
    <name type="scientific">Actinomycetospora lemnae</name>
    <dbReference type="NCBI Taxonomy" id="3019891"/>
    <lineage>
        <taxon>Bacteria</taxon>
        <taxon>Bacillati</taxon>
        <taxon>Actinomycetota</taxon>
        <taxon>Actinomycetes</taxon>
        <taxon>Pseudonocardiales</taxon>
        <taxon>Pseudonocardiaceae</taxon>
        <taxon>Actinomycetospora</taxon>
    </lineage>
</organism>
<comment type="caution">
    <text evidence="3">The sequence shown here is derived from an EMBL/GenBank/DDBJ whole genome shotgun (WGS) entry which is preliminary data.</text>
</comment>
<feature type="transmembrane region" description="Helical" evidence="1">
    <location>
        <begin position="9"/>
        <end position="28"/>
    </location>
</feature>
<evidence type="ECO:0000313" key="4">
    <source>
        <dbReference type="Proteomes" id="UP001300763"/>
    </source>
</evidence>
<evidence type="ECO:0000313" key="3">
    <source>
        <dbReference type="EMBL" id="MDD7967996.1"/>
    </source>
</evidence>
<feature type="transmembrane region" description="Helical" evidence="1">
    <location>
        <begin position="34"/>
        <end position="54"/>
    </location>
</feature>
<keyword evidence="1" id="KW-0812">Transmembrane</keyword>
<dbReference type="EMBL" id="JAQZAO010000010">
    <property type="protein sequence ID" value="MDD7967996.1"/>
    <property type="molecule type" value="Genomic_DNA"/>
</dbReference>